<keyword evidence="2" id="KW-1185">Reference proteome</keyword>
<dbReference type="PANTHER" id="PTHR33050:SF8">
    <property type="entry name" value="REVERSE TRANSCRIPTASE DOMAIN-CONTAINING PROTEIN"/>
    <property type="match status" value="1"/>
</dbReference>
<evidence type="ECO:0000313" key="1">
    <source>
        <dbReference type="EMBL" id="CAJ0923614.1"/>
    </source>
</evidence>
<evidence type="ECO:0000313" key="2">
    <source>
        <dbReference type="Proteomes" id="UP001176940"/>
    </source>
</evidence>
<dbReference type="PANTHER" id="PTHR33050">
    <property type="entry name" value="REVERSE TRANSCRIPTASE DOMAIN-CONTAINING PROTEIN"/>
    <property type="match status" value="1"/>
</dbReference>
<organism evidence="1 2">
    <name type="scientific">Ranitomeya imitator</name>
    <name type="common">mimic poison frog</name>
    <dbReference type="NCBI Taxonomy" id="111125"/>
    <lineage>
        <taxon>Eukaryota</taxon>
        <taxon>Metazoa</taxon>
        <taxon>Chordata</taxon>
        <taxon>Craniata</taxon>
        <taxon>Vertebrata</taxon>
        <taxon>Euteleostomi</taxon>
        <taxon>Amphibia</taxon>
        <taxon>Batrachia</taxon>
        <taxon>Anura</taxon>
        <taxon>Neobatrachia</taxon>
        <taxon>Hyloidea</taxon>
        <taxon>Dendrobatidae</taxon>
        <taxon>Dendrobatinae</taxon>
        <taxon>Ranitomeya</taxon>
    </lineage>
</organism>
<gene>
    <name evidence="1" type="ORF">RIMI_LOCUS2045099</name>
</gene>
<proteinExistence type="predicted"/>
<comment type="caution">
    <text evidence="1">The sequence shown here is derived from an EMBL/GenBank/DDBJ whole genome shotgun (WGS) entry which is preliminary data.</text>
</comment>
<name>A0ABN9KVR4_9NEOB</name>
<dbReference type="InterPro" id="IPR052055">
    <property type="entry name" value="Hepadnavirus_pol/RT"/>
</dbReference>
<protein>
    <submittedName>
        <fullName evidence="1">Uncharacterized protein</fullName>
    </submittedName>
</protein>
<dbReference type="EMBL" id="CAUEEQ010002780">
    <property type="protein sequence ID" value="CAJ0923614.1"/>
    <property type="molecule type" value="Genomic_DNA"/>
</dbReference>
<dbReference type="Proteomes" id="UP001176940">
    <property type="component" value="Unassembled WGS sequence"/>
</dbReference>
<accession>A0ABN9KVR4</accession>
<reference evidence="1" key="1">
    <citation type="submission" date="2023-07" db="EMBL/GenBank/DDBJ databases">
        <authorList>
            <person name="Stuckert A."/>
        </authorList>
    </citation>
    <scope>NUCLEOTIDE SEQUENCE</scope>
</reference>
<sequence length="165" mass="18302">MVGPVPVITFLGIVIDSEAMEIRLRSEKIIGLIELINGCLSAGKVSLTQMQSLLGSLNFACRMMAMGRIFSRRLALATRGVKQPHHRIRITSQLRVNYNGRTCFQEEECDIGTLDLFFEAAGPAGFSVRFGKRCAEKWHGHWFTKGGTKNVTLLELFTIAVAVES</sequence>